<evidence type="ECO:0000313" key="3">
    <source>
        <dbReference type="Proteomes" id="UP001381693"/>
    </source>
</evidence>
<reference evidence="2 3" key="1">
    <citation type="submission" date="2023-11" db="EMBL/GenBank/DDBJ databases">
        <title>Halocaridina rubra genome assembly.</title>
        <authorList>
            <person name="Smith C."/>
        </authorList>
    </citation>
    <scope>NUCLEOTIDE SEQUENCE [LARGE SCALE GENOMIC DNA]</scope>
    <source>
        <strain evidence="2">EP-1</strain>
        <tissue evidence="2">Whole</tissue>
    </source>
</reference>
<evidence type="ECO:0000256" key="1">
    <source>
        <dbReference type="SAM" id="MobiDB-lite"/>
    </source>
</evidence>
<name>A0AAN8WL26_HALRR</name>
<dbReference type="Proteomes" id="UP001381693">
    <property type="component" value="Unassembled WGS sequence"/>
</dbReference>
<feature type="region of interest" description="Disordered" evidence="1">
    <location>
        <begin position="22"/>
        <end position="46"/>
    </location>
</feature>
<protein>
    <submittedName>
        <fullName evidence="2">Uncharacterized protein</fullName>
    </submittedName>
</protein>
<comment type="caution">
    <text evidence="2">The sequence shown here is derived from an EMBL/GenBank/DDBJ whole genome shotgun (WGS) entry which is preliminary data.</text>
</comment>
<gene>
    <name evidence="2" type="ORF">SK128_004311</name>
</gene>
<keyword evidence="3" id="KW-1185">Reference proteome</keyword>
<proteinExistence type="predicted"/>
<evidence type="ECO:0000313" key="2">
    <source>
        <dbReference type="EMBL" id="KAK7066962.1"/>
    </source>
</evidence>
<accession>A0AAN8WL26</accession>
<dbReference type="AlphaFoldDB" id="A0AAN8WL26"/>
<dbReference type="EMBL" id="JAXCGZ010018970">
    <property type="protein sequence ID" value="KAK7066962.1"/>
    <property type="molecule type" value="Genomic_DNA"/>
</dbReference>
<organism evidence="2 3">
    <name type="scientific">Halocaridina rubra</name>
    <name type="common">Hawaiian red shrimp</name>
    <dbReference type="NCBI Taxonomy" id="373956"/>
    <lineage>
        <taxon>Eukaryota</taxon>
        <taxon>Metazoa</taxon>
        <taxon>Ecdysozoa</taxon>
        <taxon>Arthropoda</taxon>
        <taxon>Crustacea</taxon>
        <taxon>Multicrustacea</taxon>
        <taxon>Malacostraca</taxon>
        <taxon>Eumalacostraca</taxon>
        <taxon>Eucarida</taxon>
        <taxon>Decapoda</taxon>
        <taxon>Pleocyemata</taxon>
        <taxon>Caridea</taxon>
        <taxon>Atyoidea</taxon>
        <taxon>Atyidae</taxon>
        <taxon>Halocaridina</taxon>
    </lineage>
</organism>
<sequence>MPVGHKAERDGTVAVVFVDANMGLPSGNHGKTKTSKPPSETRKKPKISHYSCRNPLAILDPFQLCMIELWLKFMLATTTYKTRDYHKHLLTNCA</sequence>